<gene>
    <name evidence="1" type="ORF">NDU88_002815</name>
</gene>
<dbReference type="AlphaFoldDB" id="A0AAV7W0D9"/>
<organism evidence="1 2">
    <name type="scientific">Pleurodeles waltl</name>
    <name type="common">Iberian ribbed newt</name>
    <dbReference type="NCBI Taxonomy" id="8319"/>
    <lineage>
        <taxon>Eukaryota</taxon>
        <taxon>Metazoa</taxon>
        <taxon>Chordata</taxon>
        <taxon>Craniata</taxon>
        <taxon>Vertebrata</taxon>
        <taxon>Euteleostomi</taxon>
        <taxon>Amphibia</taxon>
        <taxon>Batrachia</taxon>
        <taxon>Caudata</taxon>
        <taxon>Salamandroidea</taxon>
        <taxon>Salamandridae</taxon>
        <taxon>Pleurodelinae</taxon>
        <taxon>Pleurodeles</taxon>
    </lineage>
</organism>
<accession>A0AAV7W0D9</accession>
<evidence type="ECO:0000313" key="2">
    <source>
        <dbReference type="Proteomes" id="UP001066276"/>
    </source>
</evidence>
<evidence type="ECO:0000313" key="1">
    <source>
        <dbReference type="EMBL" id="KAJ1207424.1"/>
    </source>
</evidence>
<comment type="caution">
    <text evidence="1">The sequence shown here is derived from an EMBL/GenBank/DDBJ whole genome shotgun (WGS) entry which is preliminary data.</text>
</comment>
<name>A0AAV7W0D9_PLEWA</name>
<sequence>MGEGQNICPVAEGVSRAFYRRSLGSCGWLGECPAARRMLERARVNRLRAPDRACSLEEKHPDWRSPRR</sequence>
<reference evidence="1" key="1">
    <citation type="journal article" date="2022" name="bioRxiv">
        <title>Sequencing and chromosome-scale assembly of the giantPleurodeles waltlgenome.</title>
        <authorList>
            <person name="Brown T."/>
            <person name="Elewa A."/>
            <person name="Iarovenko S."/>
            <person name="Subramanian E."/>
            <person name="Araus A.J."/>
            <person name="Petzold A."/>
            <person name="Susuki M."/>
            <person name="Suzuki K.-i.T."/>
            <person name="Hayashi T."/>
            <person name="Toyoda A."/>
            <person name="Oliveira C."/>
            <person name="Osipova E."/>
            <person name="Leigh N.D."/>
            <person name="Simon A."/>
            <person name="Yun M.H."/>
        </authorList>
    </citation>
    <scope>NUCLEOTIDE SEQUENCE</scope>
    <source>
        <strain evidence="1">20211129_DDA</strain>
        <tissue evidence="1">Liver</tissue>
    </source>
</reference>
<dbReference type="Proteomes" id="UP001066276">
    <property type="component" value="Chromosome 1_2"/>
</dbReference>
<proteinExistence type="predicted"/>
<protein>
    <submittedName>
        <fullName evidence="1">Uncharacterized protein</fullName>
    </submittedName>
</protein>
<keyword evidence="2" id="KW-1185">Reference proteome</keyword>
<dbReference type="EMBL" id="JANPWB010000002">
    <property type="protein sequence ID" value="KAJ1207424.1"/>
    <property type="molecule type" value="Genomic_DNA"/>
</dbReference>